<name>A0AA38IJR5_9CUCU</name>
<reference evidence="1" key="1">
    <citation type="journal article" date="2023" name="G3 (Bethesda)">
        <title>Whole genome assemblies of Zophobas morio and Tenebrio molitor.</title>
        <authorList>
            <person name="Kaur S."/>
            <person name="Stinson S.A."/>
            <person name="diCenzo G.C."/>
        </authorList>
    </citation>
    <scope>NUCLEOTIDE SEQUENCE</scope>
    <source>
        <strain evidence="1">QUZm001</strain>
    </source>
</reference>
<keyword evidence="2" id="KW-1185">Reference proteome</keyword>
<proteinExistence type="predicted"/>
<evidence type="ECO:0000313" key="1">
    <source>
        <dbReference type="EMBL" id="KAJ3656536.1"/>
    </source>
</evidence>
<evidence type="ECO:0000313" key="2">
    <source>
        <dbReference type="Proteomes" id="UP001168821"/>
    </source>
</evidence>
<organism evidence="1 2">
    <name type="scientific">Zophobas morio</name>
    <dbReference type="NCBI Taxonomy" id="2755281"/>
    <lineage>
        <taxon>Eukaryota</taxon>
        <taxon>Metazoa</taxon>
        <taxon>Ecdysozoa</taxon>
        <taxon>Arthropoda</taxon>
        <taxon>Hexapoda</taxon>
        <taxon>Insecta</taxon>
        <taxon>Pterygota</taxon>
        <taxon>Neoptera</taxon>
        <taxon>Endopterygota</taxon>
        <taxon>Coleoptera</taxon>
        <taxon>Polyphaga</taxon>
        <taxon>Cucujiformia</taxon>
        <taxon>Tenebrionidae</taxon>
        <taxon>Zophobas</taxon>
    </lineage>
</organism>
<gene>
    <name evidence="1" type="ORF">Zmor_015607</name>
</gene>
<dbReference type="AlphaFoldDB" id="A0AA38IJR5"/>
<sequence>MSTKTVTLLPDGVLARAEFGAPGCGCFPPTTVILLYRQAHATHHPSVIKKCAAHKQAVEVANSWLGPGYWAKAIASHHLDRPLTSILNLRLLCRWRDRQLDKETRTPLPPRVSVLFTSVPFKCSLCLTLILNYN</sequence>
<accession>A0AA38IJR5</accession>
<dbReference type="Proteomes" id="UP001168821">
    <property type="component" value="Unassembled WGS sequence"/>
</dbReference>
<protein>
    <submittedName>
        <fullName evidence="1">Uncharacterized protein</fullName>
    </submittedName>
</protein>
<dbReference type="EMBL" id="JALNTZ010000004">
    <property type="protein sequence ID" value="KAJ3656536.1"/>
    <property type="molecule type" value="Genomic_DNA"/>
</dbReference>
<comment type="caution">
    <text evidence="1">The sequence shown here is derived from an EMBL/GenBank/DDBJ whole genome shotgun (WGS) entry which is preliminary data.</text>
</comment>